<dbReference type="Proteomes" id="UP000254863">
    <property type="component" value="Unassembled WGS sequence"/>
</dbReference>
<dbReference type="EMBL" id="UGMS01000003">
    <property type="protein sequence ID" value="STW78603.1"/>
    <property type="molecule type" value="Genomic_DNA"/>
</dbReference>
<dbReference type="SUPFAM" id="SSF53850">
    <property type="entry name" value="Periplasmic binding protein-like II"/>
    <property type="match status" value="1"/>
</dbReference>
<dbReference type="AlphaFoldDB" id="A0A7H4PJN0"/>
<evidence type="ECO:0000313" key="2">
    <source>
        <dbReference type="Proteomes" id="UP000254863"/>
    </source>
</evidence>
<dbReference type="Gene3D" id="3.40.190.10">
    <property type="entry name" value="Periplasmic binding protein-like II"/>
    <property type="match status" value="2"/>
</dbReference>
<evidence type="ECO:0000313" key="1">
    <source>
        <dbReference type="EMBL" id="STW78603.1"/>
    </source>
</evidence>
<gene>
    <name evidence="1" type="ORF">NCTC11685_05909</name>
</gene>
<organism evidence="1 2">
    <name type="scientific">Klebsiella michiganensis</name>
    <dbReference type="NCBI Taxonomy" id="1134687"/>
    <lineage>
        <taxon>Bacteria</taxon>
        <taxon>Pseudomonadati</taxon>
        <taxon>Pseudomonadota</taxon>
        <taxon>Gammaproteobacteria</taxon>
        <taxon>Enterobacterales</taxon>
        <taxon>Enterobacteriaceae</taxon>
        <taxon>Klebsiella/Raoultella group</taxon>
        <taxon>Klebsiella</taxon>
    </lineage>
</organism>
<accession>A0A7H4PJN0</accession>
<name>A0A7H4PJN0_9ENTR</name>
<sequence length="138" mass="14598">MCGQEVGAGAGTTQIGRLEAASKICTDAGKPPIKIAVFPDRPSGVQAVVSGRVPMFFGPYEGLTYQVSQVKPLTLTGTIHVDDAPVSVAFPKQSGLEEAVQASLNSLIKDGTYQQILDKWSIGFGAVKESKRNEEIFG</sequence>
<reference evidence="1 2" key="1">
    <citation type="submission" date="2018-06" db="EMBL/GenBank/DDBJ databases">
        <authorList>
            <consortium name="Pathogen Informatics"/>
            <person name="Doyle S."/>
        </authorList>
    </citation>
    <scope>NUCLEOTIDE SEQUENCE [LARGE SCALE GENOMIC DNA]</scope>
    <source>
        <strain evidence="1 2">NCTC11685</strain>
    </source>
</reference>
<proteinExistence type="predicted"/>
<comment type="caution">
    <text evidence="1">The sequence shown here is derived from an EMBL/GenBank/DDBJ whole genome shotgun (WGS) entry which is preliminary data.</text>
</comment>
<protein>
    <submittedName>
        <fullName evidence="1">Amino acid ABC transporter periplasmic amino acid-binding protein</fullName>
    </submittedName>
</protein>